<organism evidence="1 2">
    <name type="scientific">Fumia xinanensis</name>
    <dbReference type="NCBI Taxonomy" id="2763659"/>
    <lineage>
        <taxon>Bacteria</taxon>
        <taxon>Bacillati</taxon>
        <taxon>Bacillota</taxon>
        <taxon>Clostridia</taxon>
        <taxon>Eubacteriales</taxon>
        <taxon>Oscillospiraceae</taxon>
        <taxon>Fumia</taxon>
    </lineage>
</organism>
<comment type="caution">
    <text evidence="1">The sequence shown here is derived from an EMBL/GenBank/DDBJ whole genome shotgun (WGS) entry which is preliminary data.</text>
</comment>
<sequence>MQTALLFACEVIIPYPQAHKACTPLSAAQNSFSCFCYGDNHPQIILRDKMIAPAAHSTHCVIFVDIIPYPQIPQEFVSGFTRRSSALAEPDNDKINAMSKHLVLASRIYAAEGFL</sequence>
<accession>A0A926I6Z3</accession>
<evidence type="ECO:0000313" key="2">
    <source>
        <dbReference type="Proteomes" id="UP000610760"/>
    </source>
</evidence>
<name>A0A926I6Z3_9FIRM</name>
<proteinExistence type="predicted"/>
<dbReference type="AlphaFoldDB" id="A0A926I6Z3"/>
<reference evidence="1" key="1">
    <citation type="submission" date="2020-08" db="EMBL/GenBank/DDBJ databases">
        <title>Genome public.</title>
        <authorList>
            <person name="Liu C."/>
            <person name="Sun Q."/>
        </authorList>
    </citation>
    <scope>NUCLEOTIDE SEQUENCE</scope>
    <source>
        <strain evidence="1">NSJ-33</strain>
    </source>
</reference>
<gene>
    <name evidence="1" type="ORF">H8710_04395</name>
</gene>
<dbReference type="Proteomes" id="UP000610760">
    <property type="component" value="Unassembled WGS sequence"/>
</dbReference>
<evidence type="ECO:0000313" key="1">
    <source>
        <dbReference type="EMBL" id="MBC8559307.1"/>
    </source>
</evidence>
<protein>
    <submittedName>
        <fullName evidence="1">Uncharacterized protein</fullName>
    </submittedName>
</protein>
<dbReference type="RefSeq" id="WP_249294207.1">
    <property type="nucleotide sequence ID" value="NZ_JACRSV010000001.1"/>
</dbReference>
<keyword evidence="2" id="KW-1185">Reference proteome</keyword>
<dbReference type="EMBL" id="JACRSV010000001">
    <property type="protein sequence ID" value="MBC8559307.1"/>
    <property type="molecule type" value="Genomic_DNA"/>
</dbReference>